<protein>
    <submittedName>
        <fullName evidence="2">Uncharacterized protein</fullName>
    </submittedName>
</protein>
<dbReference type="AlphaFoldDB" id="A0A834SIJ8"/>
<organism evidence="2 3">
    <name type="scientific">Senna tora</name>
    <dbReference type="NCBI Taxonomy" id="362788"/>
    <lineage>
        <taxon>Eukaryota</taxon>
        <taxon>Viridiplantae</taxon>
        <taxon>Streptophyta</taxon>
        <taxon>Embryophyta</taxon>
        <taxon>Tracheophyta</taxon>
        <taxon>Spermatophyta</taxon>
        <taxon>Magnoliopsida</taxon>
        <taxon>eudicotyledons</taxon>
        <taxon>Gunneridae</taxon>
        <taxon>Pentapetalae</taxon>
        <taxon>rosids</taxon>
        <taxon>fabids</taxon>
        <taxon>Fabales</taxon>
        <taxon>Fabaceae</taxon>
        <taxon>Caesalpinioideae</taxon>
        <taxon>Cassia clade</taxon>
        <taxon>Senna</taxon>
    </lineage>
</organism>
<evidence type="ECO:0000313" key="3">
    <source>
        <dbReference type="Proteomes" id="UP000634136"/>
    </source>
</evidence>
<feature type="region of interest" description="Disordered" evidence="1">
    <location>
        <begin position="1"/>
        <end position="27"/>
    </location>
</feature>
<evidence type="ECO:0000256" key="1">
    <source>
        <dbReference type="SAM" id="MobiDB-lite"/>
    </source>
</evidence>
<dbReference type="Proteomes" id="UP000634136">
    <property type="component" value="Unassembled WGS sequence"/>
</dbReference>
<evidence type="ECO:0000313" key="2">
    <source>
        <dbReference type="EMBL" id="KAF7804219.1"/>
    </source>
</evidence>
<keyword evidence="3" id="KW-1185">Reference proteome</keyword>
<feature type="compositionally biased region" description="Basic and acidic residues" evidence="1">
    <location>
        <begin position="1"/>
        <end position="17"/>
    </location>
</feature>
<comment type="caution">
    <text evidence="2">The sequence shown here is derived from an EMBL/GenBank/DDBJ whole genome shotgun (WGS) entry which is preliminary data.</text>
</comment>
<proteinExistence type="predicted"/>
<reference evidence="2" key="1">
    <citation type="submission" date="2020-09" db="EMBL/GenBank/DDBJ databases">
        <title>Genome-Enabled Discovery of Anthraquinone Biosynthesis in Senna tora.</title>
        <authorList>
            <person name="Kang S.-H."/>
            <person name="Pandey R.P."/>
            <person name="Lee C.-M."/>
            <person name="Sim J.-S."/>
            <person name="Jeong J.-T."/>
            <person name="Choi B.-S."/>
            <person name="Jung M."/>
            <person name="Ginzburg D."/>
            <person name="Zhao K."/>
            <person name="Won S.Y."/>
            <person name="Oh T.-J."/>
            <person name="Yu Y."/>
            <person name="Kim N.-H."/>
            <person name="Lee O.R."/>
            <person name="Lee T.-H."/>
            <person name="Bashyal P."/>
            <person name="Kim T.-S."/>
            <person name="Lee W.-H."/>
            <person name="Kawkins C."/>
            <person name="Kim C.-K."/>
            <person name="Kim J.S."/>
            <person name="Ahn B.O."/>
            <person name="Rhee S.Y."/>
            <person name="Sohng J.K."/>
        </authorList>
    </citation>
    <scope>NUCLEOTIDE SEQUENCE</scope>
    <source>
        <tissue evidence="2">Leaf</tissue>
    </source>
</reference>
<dbReference type="EMBL" id="JAAIUW010000013">
    <property type="protein sequence ID" value="KAF7804219.1"/>
    <property type="molecule type" value="Genomic_DNA"/>
</dbReference>
<gene>
    <name evidence="2" type="ORF">G2W53_043330</name>
</gene>
<accession>A0A834SIJ8</accession>
<name>A0A834SIJ8_9FABA</name>
<sequence>MSVAERRSRLQKEKEGLGEQVNGFGRG</sequence>